<comment type="caution">
    <text evidence="3">The sequence shown here is derived from an EMBL/GenBank/DDBJ whole genome shotgun (WGS) entry which is preliminary data.</text>
</comment>
<reference evidence="3" key="1">
    <citation type="journal article" date="2015" name="Nature">
        <title>Complex archaea that bridge the gap between prokaryotes and eukaryotes.</title>
        <authorList>
            <person name="Spang A."/>
            <person name="Saw J.H."/>
            <person name="Jorgensen S.L."/>
            <person name="Zaremba-Niedzwiedzka K."/>
            <person name="Martijn J."/>
            <person name="Lind A.E."/>
            <person name="van Eijk R."/>
            <person name="Schleper C."/>
            <person name="Guy L."/>
            <person name="Ettema T.J."/>
        </authorList>
    </citation>
    <scope>NUCLEOTIDE SEQUENCE</scope>
</reference>
<evidence type="ECO:0000256" key="2">
    <source>
        <dbReference type="SAM" id="MobiDB-lite"/>
    </source>
</evidence>
<dbReference type="EMBL" id="LAZR01036245">
    <property type="protein sequence ID" value="KKL25356.1"/>
    <property type="molecule type" value="Genomic_DNA"/>
</dbReference>
<feature type="region of interest" description="Disordered" evidence="2">
    <location>
        <begin position="42"/>
        <end position="75"/>
    </location>
</feature>
<organism evidence="3">
    <name type="scientific">marine sediment metagenome</name>
    <dbReference type="NCBI Taxonomy" id="412755"/>
    <lineage>
        <taxon>unclassified sequences</taxon>
        <taxon>metagenomes</taxon>
        <taxon>ecological metagenomes</taxon>
    </lineage>
</organism>
<sequence length="75" mass="8766">MSEKIEDFKFSNWEDYAKTLEAENKKLREDKKKVKQLFSDYQDSEDWTDNEDHNRARKGINELLTQAPPEGGGDG</sequence>
<evidence type="ECO:0000256" key="1">
    <source>
        <dbReference type="SAM" id="Coils"/>
    </source>
</evidence>
<gene>
    <name evidence="3" type="ORF">LCGC14_2406130</name>
</gene>
<feature type="coiled-coil region" evidence="1">
    <location>
        <begin position="10"/>
        <end position="40"/>
    </location>
</feature>
<proteinExistence type="predicted"/>
<keyword evidence="1" id="KW-0175">Coiled coil</keyword>
<accession>A0A0F9E679</accession>
<evidence type="ECO:0000313" key="3">
    <source>
        <dbReference type="EMBL" id="KKL25356.1"/>
    </source>
</evidence>
<dbReference type="AlphaFoldDB" id="A0A0F9E679"/>
<protein>
    <submittedName>
        <fullName evidence="3">Uncharacterized protein</fullName>
    </submittedName>
</protein>
<name>A0A0F9E679_9ZZZZ</name>